<organism evidence="1 2">
    <name type="scientific">Ancylostoma duodenale</name>
    <dbReference type="NCBI Taxonomy" id="51022"/>
    <lineage>
        <taxon>Eukaryota</taxon>
        <taxon>Metazoa</taxon>
        <taxon>Ecdysozoa</taxon>
        <taxon>Nematoda</taxon>
        <taxon>Chromadorea</taxon>
        <taxon>Rhabditida</taxon>
        <taxon>Rhabditina</taxon>
        <taxon>Rhabditomorpha</taxon>
        <taxon>Strongyloidea</taxon>
        <taxon>Ancylostomatidae</taxon>
        <taxon>Ancylostomatinae</taxon>
        <taxon>Ancylostoma</taxon>
    </lineage>
</organism>
<evidence type="ECO:0008006" key="3">
    <source>
        <dbReference type="Google" id="ProtNLM"/>
    </source>
</evidence>
<dbReference type="EMBL" id="KN727730">
    <property type="protein sequence ID" value="KIH65060.1"/>
    <property type="molecule type" value="Genomic_DNA"/>
</dbReference>
<evidence type="ECO:0000313" key="1">
    <source>
        <dbReference type="EMBL" id="KIH65060.1"/>
    </source>
</evidence>
<dbReference type="Proteomes" id="UP000054047">
    <property type="component" value="Unassembled WGS sequence"/>
</dbReference>
<keyword evidence="2" id="KW-1185">Reference proteome</keyword>
<gene>
    <name evidence="1" type="ORF">ANCDUO_04620</name>
</gene>
<proteinExistence type="predicted"/>
<evidence type="ECO:0000313" key="2">
    <source>
        <dbReference type="Proteomes" id="UP000054047"/>
    </source>
</evidence>
<sequence length="118" mass="13277">MAYGLYALIGDGVHKLNPKTIPDRMDKGQLYIVHALIRGGFEIHAMTKTLPSVLLAFTNAQVQGCAFHLARAWNRMAKDLGLIRFIKGPKQIRAVARWWRIVKGIVFLPQELKSGVPR</sequence>
<accession>A0A0C2GUG6</accession>
<reference evidence="1 2" key="1">
    <citation type="submission" date="2013-12" db="EMBL/GenBank/DDBJ databases">
        <title>Draft genome of the parsitic nematode Ancylostoma duodenale.</title>
        <authorList>
            <person name="Mitreva M."/>
        </authorList>
    </citation>
    <scope>NUCLEOTIDE SEQUENCE [LARGE SCALE GENOMIC DNA]</scope>
    <source>
        <strain evidence="1 2">Zhejiang</strain>
    </source>
</reference>
<protein>
    <recommendedName>
        <fullName evidence="3">MULE transposase domain-containing protein</fullName>
    </recommendedName>
</protein>
<dbReference type="AlphaFoldDB" id="A0A0C2GUG6"/>
<dbReference type="OrthoDB" id="5864342at2759"/>
<name>A0A0C2GUG6_9BILA</name>